<dbReference type="GO" id="GO:0016020">
    <property type="term" value="C:membrane"/>
    <property type="evidence" value="ECO:0007669"/>
    <property type="project" value="UniProtKB-SubCell"/>
</dbReference>
<organism evidence="10 11">
    <name type="scientific">Oryzias latipes</name>
    <name type="common">Japanese rice fish</name>
    <name type="synonym">Japanese killifish</name>
    <dbReference type="NCBI Taxonomy" id="8090"/>
    <lineage>
        <taxon>Eukaryota</taxon>
        <taxon>Metazoa</taxon>
        <taxon>Chordata</taxon>
        <taxon>Craniata</taxon>
        <taxon>Vertebrata</taxon>
        <taxon>Euteleostomi</taxon>
        <taxon>Actinopterygii</taxon>
        <taxon>Neopterygii</taxon>
        <taxon>Teleostei</taxon>
        <taxon>Neoteleostei</taxon>
        <taxon>Acanthomorphata</taxon>
        <taxon>Ovalentaria</taxon>
        <taxon>Atherinomorphae</taxon>
        <taxon>Beloniformes</taxon>
        <taxon>Adrianichthyidae</taxon>
        <taxon>Oryziinae</taxon>
        <taxon>Oryzias</taxon>
    </lineage>
</organism>
<dbReference type="InterPro" id="IPR023415">
    <property type="entry name" value="LDLR_class-A_CS"/>
</dbReference>
<name>A0A3P9I7U2_ORYLA</name>
<reference evidence="10" key="4">
    <citation type="submission" date="2025-09" db="UniProtKB">
        <authorList>
            <consortium name="Ensembl"/>
        </authorList>
    </citation>
    <scope>IDENTIFICATION</scope>
    <source>
        <strain evidence="10">HSOK</strain>
    </source>
</reference>
<dbReference type="Ensembl" id="ENSORLT00015024208.1">
    <property type="protein sequence ID" value="ENSORLP00015016106.1"/>
    <property type="gene ID" value="ENSORLG00015017081.1"/>
</dbReference>
<feature type="disulfide bond" evidence="9">
    <location>
        <begin position="51"/>
        <end position="63"/>
    </location>
</feature>
<feature type="disulfide bond" evidence="9">
    <location>
        <begin position="91"/>
        <end position="103"/>
    </location>
</feature>
<dbReference type="PROSITE" id="PS50068">
    <property type="entry name" value="LDLRA_2"/>
    <property type="match status" value="3"/>
</dbReference>
<keyword evidence="7" id="KW-0675">Receptor</keyword>
<accession>A0A3P9I7U2</accession>
<dbReference type="CDD" id="cd00112">
    <property type="entry name" value="LDLa"/>
    <property type="match status" value="3"/>
</dbReference>
<feature type="disulfide bond" evidence="9">
    <location>
        <begin position="8"/>
        <end position="20"/>
    </location>
</feature>
<protein>
    <submittedName>
        <fullName evidence="10">Uncharacterized protein</fullName>
    </submittedName>
</protein>
<feature type="disulfide bond" evidence="9">
    <location>
        <begin position="98"/>
        <end position="116"/>
    </location>
</feature>
<dbReference type="SMART" id="SM00192">
    <property type="entry name" value="LDLa"/>
    <property type="match status" value="3"/>
</dbReference>
<comment type="caution">
    <text evidence="9">Lacks conserved residue(s) required for the propagation of feature annotation.</text>
</comment>
<keyword evidence="3" id="KW-0677">Repeat</keyword>
<evidence type="ECO:0000313" key="11">
    <source>
        <dbReference type="Proteomes" id="UP000265200"/>
    </source>
</evidence>
<dbReference type="InterPro" id="IPR036055">
    <property type="entry name" value="LDL_receptor-like_sf"/>
</dbReference>
<dbReference type="Pfam" id="PF00057">
    <property type="entry name" value="Ldl_recept_a"/>
    <property type="match status" value="3"/>
</dbReference>
<keyword evidence="6 9" id="KW-1015">Disulfide bond</keyword>
<evidence type="ECO:0000256" key="7">
    <source>
        <dbReference type="ARBA" id="ARBA00023170"/>
    </source>
</evidence>
<dbReference type="PRINTS" id="PR00261">
    <property type="entry name" value="LDLRECEPTOR"/>
</dbReference>
<evidence type="ECO:0000256" key="2">
    <source>
        <dbReference type="ARBA" id="ARBA00022692"/>
    </source>
</evidence>
<proteinExistence type="predicted"/>
<dbReference type="AlphaFoldDB" id="A0A3P9I7U2"/>
<evidence type="ECO:0000256" key="1">
    <source>
        <dbReference type="ARBA" id="ARBA00004167"/>
    </source>
</evidence>
<dbReference type="PROSITE" id="PS01209">
    <property type="entry name" value="LDLRA_1"/>
    <property type="match status" value="2"/>
</dbReference>
<dbReference type="SUPFAM" id="SSF57424">
    <property type="entry name" value="LDL receptor-like module"/>
    <property type="match status" value="3"/>
</dbReference>
<reference key="1">
    <citation type="journal article" date="2007" name="Nature">
        <title>The medaka draft genome and insights into vertebrate genome evolution.</title>
        <authorList>
            <person name="Kasahara M."/>
            <person name="Naruse K."/>
            <person name="Sasaki S."/>
            <person name="Nakatani Y."/>
            <person name="Qu W."/>
            <person name="Ahsan B."/>
            <person name="Yamada T."/>
            <person name="Nagayasu Y."/>
            <person name="Doi K."/>
            <person name="Kasai Y."/>
            <person name="Jindo T."/>
            <person name="Kobayashi D."/>
            <person name="Shimada A."/>
            <person name="Toyoda A."/>
            <person name="Kuroki Y."/>
            <person name="Fujiyama A."/>
            <person name="Sasaki T."/>
            <person name="Shimizu A."/>
            <person name="Asakawa S."/>
            <person name="Shimizu N."/>
            <person name="Hashimoto S."/>
            <person name="Yang J."/>
            <person name="Lee Y."/>
            <person name="Matsushima K."/>
            <person name="Sugano S."/>
            <person name="Sakaizumi M."/>
            <person name="Narita T."/>
            <person name="Ohishi K."/>
            <person name="Haga S."/>
            <person name="Ohta F."/>
            <person name="Nomoto H."/>
            <person name="Nogata K."/>
            <person name="Morishita T."/>
            <person name="Endo T."/>
            <person name="Shin-I T."/>
            <person name="Takeda H."/>
            <person name="Morishita S."/>
            <person name="Kohara Y."/>
        </authorList>
    </citation>
    <scope>NUCLEOTIDE SEQUENCE [LARGE SCALE GENOMIC DNA]</scope>
    <source>
        <strain>Hd-rR</strain>
    </source>
</reference>
<keyword evidence="4" id="KW-1133">Transmembrane helix</keyword>
<dbReference type="InterPro" id="IPR051221">
    <property type="entry name" value="LDLR-related"/>
</dbReference>
<keyword evidence="5" id="KW-0472">Membrane</keyword>
<dbReference type="Gene3D" id="4.10.400.10">
    <property type="entry name" value="Low-density Lipoprotein Receptor"/>
    <property type="match status" value="3"/>
</dbReference>
<evidence type="ECO:0000256" key="6">
    <source>
        <dbReference type="ARBA" id="ARBA00023157"/>
    </source>
</evidence>
<evidence type="ECO:0000256" key="3">
    <source>
        <dbReference type="ARBA" id="ARBA00022737"/>
    </source>
</evidence>
<dbReference type="FunFam" id="4.10.400.10:FF:000011">
    <property type="entry name" value="Low-density lipoprotein receptor-related protein 1"/>
    <property type="match status" value="1"/>
</dbReference>
<keyword evidence="8" id="KW-0325">Glycoprotein</keyword>
<keyword evidence="2" id="KW-0812">Transmembrane</keyword>
<evidence type="ECO:0000256" key="8">
    <source>
        <dbReference type="ARBA" id="ARBA00023180"/>
    </source>
</evidence>
<reference evidence="10" key="3">
    <citation type="submission" date="2025-08" db="UniProtKB">
        <authorList>
            <consortium name="Ensembl"/>
        </authorList>
    </citation>
    <scope>IDENTIFICATION</scope>
    <source>
        <strain evidence="10">HSOK</strain>
    </source>
</reference>
<dbReference type="InterPro" id="IPR002172">
    <property type="entry name" value="LDrepeatLR_classA_rpt"/>
</dbReference>
<evidence type="ECO:0000313" key="10">
    <source>
        <dbReference type="Ensembl" id="ENSORLP00015016106.1"/>
    </source>
</evidence>
<sequence length="203" mass="22557">PGQNSEPCQPHQFTCQNGRCVAQDFVCDGDNDCGDESDELEHMCRTPAPTCPPGNFRCENGHCIDLSRCDGEDDCGDHSDEDPAHCSARTCRPGQFKCRNGRCIPQAWKCDVDDDCGDNSDEPLEECSDLTAGLTTGVLMSRTVVKWLEFIRNMLLSCGRDCWHGVIPYPLPLPVAETSLSKLLLAYRPTDPQLNIKFKFKLI</sequence>
<feature type="disulfide bond" evidence="9">
    <location>
        <begin position="15"/>
        <end position="33"/>
    </location>
</feature>
<reference evidence="10 11" key="2">
    <citation type="submission" date="2017-04" db="EMBL/GenBank/DDBJ databases">
        <title>CpG methylation of centromeres and impact of large insertions on vertebrate speciation.</title>
        <authorList>
            <person name="Ichikawa K."/>
            <person name="Yoshimura J."/>
            <person name="Morishita S."/>
        </authorList>
    </citation>
    <scope>NUCLEOTIDE SEQUENCE</scope>
    <source>
        <strain evidence="10 11">HSOK</strain>
    </source>
</reference>
<evidence type="ECO:0000256" key="5">
    <source>
        <dbReference type="ARBA" id="ARBA00023136"/>
    </source>
</evidence>
<dbReference type="PANTHER" id="PTHR22722:SF14">
    <property type="entry name" value="MEGALIN, ISOFORM A"/>
    <property type="match status" value="1"/>
</dbReference>
<evidence type="ECO:0000256" key="9">
    <source>
        <dbReference type="PROSITE-ProRule" id="PRU00124"/>
    </source>
</evidence>
<dbReference type="Proteomes" id="UP000265200">
    <property type="component" value="Chromosome 21"/>
</dbReference>
<dbReference type="FunFam" id="4.10.400.10:FF:000001">
    <property type="entry name" value="Low-density lipoprotein receptor-related protein 1"/>
    <property type="match status" value="1"/>
</dbReference>
<dbReference type="PANTHER" id="PTHR22722">
    <property type="entry name" value="LOW-DENSITY LIPOPROTEIN RECEPTOR-RELATED PROTEIN 2-RELATED"/>
    <property type="match status" value="1"/>
</dbReference>
<evidence type="ECO:0000256" key="4">
    <source>
        <dbReference type="ARBA" id="ARBA00022989"/>
    </source>
</evidence>
<comment type="subcellular location">
    <subcellularLocation>
        <location evidence="1">Membrane</location>
        <topology evidence="1">Single-pass membrane protein</topology>
    </subcellularLocation>
</comment>